<dbReference type="AlphaFoldDB" id="A0A0F9R7E8"/>
<dbReference type="InterPro" id="IPR001451">
    <property type="entry name" value="Hexapep"/>
</dbReference>
<dbReference type="GO" id="GO:0016740">
    <property type="term" value="F:transferase activity"/>
    <property type="evidence" value="ECO:0007669"/>
    <property type="project" value="UniProtKB-KW"/>
</dbReference>
<evidence type="ECO:0000256" key="1">
    <source>
        <dbReference type="ARBA" id="ARBA00022679"/>
    </source>
</evidence>
<evidence type="ECO:0000313" key="2">
    <source>
        <dbReference type="EMBL" id="KKN50694.1"/>
    </source>
</evidence>
<name>A0A0F9R7E8_9ZZZZ</name>
<dbReference type="EMBL" id="LAZR01001099">
    <property type="protein sequence ID" value="KKN50694.1"/>
    <property type="molecule type" value="Genomic_DNA"/>
</dbReference>
<dbReference type="InterPro" id="IPR018357">
    <property type="entry name" value="Hexapep_transf_CS"/>
</dbReference>
<dbReference type="SUPFAM" id="SSF51161">
    <property type="entry name" value="Trimeric LpxA-like enzymes"/>
    <property type="match status" value="1"/>
</dbReference>
<dbReference type="InterPro" id="IPR051159">
    <property type="entry name" value="Hexapeptide_acetyltransf"/>
</dbReference>
<accession>A0A0F9R7E8</accession>
<dbReference type="PROSITE" id="PS00101">
    <property type="entry name" value="HEXAPEP_TRANSFERASES"/>
    <property type="match status" value="1"/>
</dbReference>
<dbReference type="Pfam" id="PF00132">
    <property type="entry name" value="Hexapep"/>
    <property type="match status" value="1"/>
</dbReference>
<dbReference type="InterPro" id="IPR011004">
    <property type="entry name" value="Trimer_LpxA-like_sf"/>
</dbReference>
<dbReference type="CDD" id="cd03349">
    <property type="entry name" value="LbH_XAT"/>
    <property type="match status" value="1"/>
</dbReference>
<reference evidence="2" key="1">
    <citation type="journal article" date="2015" name="Nature">
        <title>Complex archaea that bridge the gap between prokaryotes and eukaryotes.</title>
        <authorList>
            <person name="Spang A."/>
            <person name="Saw J.H."/>
            <person name="Jorgensen S.L."/>
            <person name="Zaremba-Niedzwiedzka K."/>
            <person name="Martijn J."/>
            <person name="Lind A.E."/>
            <person name="van Eijk R."/>
            <person name="Schleper C."/>
            <person name="Guy L."/>
            <person name="Ettema T.J."/>
        </authorList>
    </citation>
    <scope>NUCLEOTIDE SEQUENCE</scope>
</reference>
<organism evidence="2">
    <name type="scientific">marine sediment metagenome</name>
    <dbReference type="NCBI Taxonomy" id="412755"/>
    <lineage>
        <taxon>unclassified sequences</taxon>
        <taxon>metagenomes</taxon>
        <taxon>ecological metagenomes</taxon>
    </lineage>
</organism>
<dbReference type="PANTHER" id="PTHR23416">
    <property type="entry name" value="SIALIC ACID SYNTHASE-RELATED"/>
    <property type="match status" value="1"/>
</dbReference>
<keyword evidence="1" id="KW-0808">Transferase</keyword>
<dbReference type="Gene3D" id="2.160.10.10">
    <property type="entry name" value="Hexapeptide repeat proteins"/>
    <property type="match status" value="1"/>
</dbReference>
<gene>
    <name evidence="2" type="ORF">LCGC14_0630030</name>
</gene>
<proteinExistence type="predicted"/>
<sequence>MGKIRLFFYYSIINKLPKSTRFAGKISKKLRYNFARSLFKKCGKYVNIENRCWFGTGEQIEIGDFSGIGSRCQIYGPVKMGKYIMMGPEVIILTQNHKFSDISVPMVKQGYQKIKQVIIEDDVWIGARSVILPGVKIGTGSIIGVGSVVTKNIEPYSIVAGVPAKLIKKRK</sequence>
<evidence type="ECO:0008006" key="3">
    <source>
        <dbReference type="Google" id="ProtNLM"/>
    </source>
</evidence>
<protein>
    <recommendedName>
        <fullName evidence="3">Maltose/galactoside acetyltransferase domain-containing protein</fullName>
    </recommendedName>
</protein>
<comment type="caution">
    <text evidence="2">The sequence shown here is derived from an EMBL/GenBank/DDBJ whole genome shotgun (WGS) entry which is preliminary data.</text>
</comment>